<dbReference type="SMART" id="SM00382">
    <property type="entry name" value="AAA"/>
    <property type="match status" value="1"/>
</dbReference>
<evidence type="ECO:0000256" key="2">
    <source>
        <dbReference type="ARBA" id="ARBA00022448"/>
    </source>
</evidence>
<dbReference type="InterPro" id="IPR052156">
    <property type="entry name" value="BCAA_Transport_ATP-bd_LivF"/>
</dbReference>
<evidence type="ECO:0000259" key="6">
    <source>
        <dbReference type="PROSITE" id="PS50893"/>
    </source>
</evidence>
<organism evidence="7">
    <name type="scientific">Thermodesulforhabdus norvegica</name>
    <dbReference type="NCBI Taxonomy" id="39841"/>
    <lineage>
        <taxon>Bacteria</taxon>
        <taxon>Pseudomonadati</taxon>
        <taxon>Thermodesulfobacteriota</taxon>
        <taxon>Syntrophobacteria</taxon>
        <taxon>Syntrophobacterales</taxon>
        <taxon>Thermodesulforhabdaceae</taxon>
        <taxon>Thermodesulforhabdus</taxon>
    </lineage>
</organism>
<dbReference type="Pfam" id="PF00005">
    <property type="entry name" value="ABC_tran"/>
    <property type="match status" value="1"/>
</dbReference>
<dbReference type="InterPro" id="IPR003439">
    <property type="entry name" value="ABC_transporter-like_ATP-bd"/>
</dbReference>
<name>A0A7C0WUC7_9BACT</name>
<dbReference type="AlphaFoldDB" id="A0A7C0WUC7"/>
<comment type="similarity">
    <text evidence="1">Belongs to the ABC transporter superfamily.</text>
</comment>
<gene>
    <name evidence="7" type="ORF">ENG14_00605</name>
</gene>
<dbReference type="PANTHER" id="PTHR43820:SF4">
    <property type="entry name" value="HIGH-AFFINITY BRANCHED-CHAIN AMINO ACID TRANSPORT ATP-BINDING PROTEIN LIVF"/>
    <property type="match status" value="1"/>
</dbReference>
<dbReference type="SUPFAM" id="SSF52540">
    <property type="entry name" value="P-loop containing nucleoside triphosphate hydrolases"/>
    <property type="match status" value="1"/>
</dbReference>
<keyword evidence="5" id="KW-0029">Amino-acid transport</keyword>
<dbReference type="GO" id="GO:0015658">
    <property type="term" value="F:branched-chain amino acid transmembrane transporter activity"/>
    <property type="evidence" value="ECO:0007669"/>
    <property type="project" value="TreeGrafter"/>
</dbReference>
<dbReference type="GO" id="GO:0005524">
    <property type="term" value="F:ATP binding"/>
    <property type="evidence" value="ECO:0007669"/>
    <property type="project" value="UniProtKB-KW"/>
</dbReference>
<dbReference type="GO" id="GO:0016887">
    <property type="term" value="F:ATP hydrolysis activity"/>
    <property type="evidence" value="ECO:0007669"/>
    <property type="project" value="InterPro"/>
</dbReference>
<evidence type="ECO:0000313" key="7">
    <source>
        <dbReference type="EMBL" id="HDL89386.1"/>
    </source>
</evidence>
<evidence type="ECO:0000256" key="1">
    <source>
        <dbReference type="ARBA" id="ARBA00005417"/>
    </source>
</evidence>
<dbReference type="GO" id="GO:0015807">
    <property type="term" value="P:L-amino acid transport"/>
    <property type="evidence" value="ECO:0007669"/>
    <property type="project" value="TreeGrafter"/>
</dbReference>
<dbReference type="Proteomes" id="UP000886355">
    <property type="component" value="Unassembled WGS sequence"/>
</dbReference>
<dbReference type="CDD" id="cd03224">
    <property type="entry name" value="ABC_TM1139_LivF_branched"/>
    <property type="match status" value="1"/>
</dbReference>
<evidence type="ECO:0000256" key="4">
    <source>
        <dbReference type="ARBA" id="ARBA00022840"/>
    </source>
</evidence>
<keyword evidence="4 7" id="KW-0067">ATP-binding</keyword>
<proteinExistence type="inferred from homology"/>
<dbReference type="InterPro" id="IPR003593">
    <property type="entry name" value="AAA+_ATPase"/>
</dbReference>
<feature type="non-terminal residue" evidence="7">
    <location>
        <position position="228"/>
    </location>
</feature>
<reference evidence="7" key="1">
    <citation type="journal article" date="2020" name="mSystems">
        <title>Genome- and Community-Level Interaction Insights into Carbon Utilization and Element Cycling Functions of Hydrothermarchaeota in Hydrothermal Sediment.</title>
        <authorList>
            <person name="Zhou Z."/>
            <person name="Liu Y."/>
            <person name="Xu W."/>
            <person name="Pan J."/>
            <person name="Luo Z.H."/>
            <person name="Li M."/>
        </authorList>
    </citation>
    <scope>NUCLEOTIDE SEQUENCE [LARGE SCALE GENOMIC DNA]</scope>
    <source>
        <strain evidence="7">HyVt-19</strain>
    </source>
</reference>
<evidence type="ECO:0000256" key="3">
    <source>
        <dbReference type="ARBA" id="ARBA00022741"/>
    </source>
</evidence>
<evidence type="ECO:0000256" key="5">
    <source>
        <dbReference type="ARBA" id="ARBA00022970"/>
    </source>
</evidence>
<dbReference type="InterPro" id="IPR017871">
    <property type="entry name" value="ABC_transporter-like_CS"/>
</dbReference>
<sequence>MLKVKGLVCSYDGIEVLHGIDLEVHRGEIVGVLGSNGAGKSTMLRAVAGLHKPDKGDVIFNNESVLNLPTHKRVERGLVLVPENRQLFLSMTVRENLELGGYRTGHHPAVSLMEQTLDLFPPLRDRLNQPAGTLSGGEQQMLSIARALMTNPSFLMLDEPSLGLAPLVVDEIYQTLVELSKNNDLTLFIVEQDSSRIFNIAQRVYLFETGQVVFHGAPEQLIQKEEIL</sequence>
<dbReference type="Gene3D" id="3.40.50.300">
    <property type="entry name" value="P-loop containing nucleotide triphosphate hydrolases"/>
    <property type="match status" value="1"/>
</dbReference>
<protein>
    <submittedName>
        <fullName evidence="7">ABC transporter ATP-binding protein</fullName>
    </submittedName>
</protein>
<dbReference type="PANTHER" id="PTHR43820">
    <property type="entry name" value="HIGH-AFFINITY BRANCHED-CHAIN AMINO ACID TRANSPORT ATP-BINDING PROTEIN LIVF"/>
    <property type="match status" value="1"/>
</dbReference>
<comment type="caution">
    <text evidence="7">The sequence shown here is derived from an EMBL/GenBank/DDBJ whole genome shotgun (WGS) entry which is preliminary data.</text>
</comment>
<dbReference type="PROSITE" id="PS50893">
    <property type="entry name" value="ABC_TRANSPORTER_2"/>
    <property type="match status" value="1"/>
</dbReference>
<accession>A0A7C0WUC7</accession>
<keyword evidence="2" id="KW-0813">Transport</keyword>
<dbReference type="PROSITE" id="PS00211">
    <property type="entry name" value="ABC_TRANSPORTER_1"/>
    <property type="match status" value="1"/>
</dbReference>
<dbReference type="EMBL" id="DQZW01000027">
    <property type="protein sequence ID" value="HDL89386.1"/>
    <property type="molecule type" value="Genomic_DNA"/>
</dbReference>
<keyword evidence="3" id="KW-0547">Nucleotide-binding</keyword>
<feature type="domain" description="ABC transporter" evidence="6">
    <location>
        <begin position="2"/>
        <end position="227"/>
    </location>
</feature>
<dbReference type="InterPro" id="IPR027417">
    <property type="entry name" value="P-loop_NTPase"/>
</dbReference>